<name>A0A699WYW0_TANCI</name>
<dbReference type="GO" id="GO:0003700">
    <property type="term" value="F:DNA-binding transcription factor activity"/>
    <property type="evidence" value="ECO:0007669"/>
    <property type="project" value="InterPro"/>
</dbReference>
<feature type="non-terminal residue" evidence="2">
    <location>
        <position position="101"/>
    </location>
</feature>
<protein>
    <submittedName>
        <fullName evidence="2">Uncharacterized protein</fullName>
    </submittedName>
</protein>
<dbReference type="AlphaFoldDB" id="A0A699WYW0"/>
<comment type="caution">
    <text evidence="2">The sequence shown here is derived from an EMBL/GenBank/DDBJ whole genome shotgun (WGS) entry which is preliminary data.</text>
</comment>
<dbReference type="CDD" id="cd12148">
    <property type="entry name" value="fungal_TF_MHR"/>
    <property type="match status" value="1"/>
</dbReference>
<organism evidence="2">
    <name type="scientific">Tanacetum cinerariifolium</name>
    <name type="common">Dalmatian daisy</name>
    <name type="synonym">Chrysanthemum cinerariifolium</name>
    <dbReference type="NCBI Taxonomy" id="118510"/>
    <lineage>
        <taxon>Eukaryota</taxon>
        <taxon>Viridiplantae</taxon>
        <taxon>Streptophyta</taxon>
        <taxon>Embryophyta</taxon>
        <taxon>Tracheophyta</taxon>
        <taxon>Spermatophyta</taxon>
        <taxon>Magnoliopsida</taxon>
        <taxon>eudicotyledons</taxon>
        <taxon>Gunneridae</taxon>
        <taxon>Pentapetalae</taxon>
        <taxon>asterids</taxon>
        <taxon>campanulids</taxon>
        <taxon>Asterales</taxon>
        <taxon>Asteraceae</taxon>
        <taxon>Asteroideae</taxon>
        <taxon>Anthemideae</taxon>
        <taxon>Anthemidinae</taxon>
        <taxon>Tanacetum</taxon>
    </lineage>
</organism>
<dbReference type="PANTHER" id="PTHR46910:SF25">
    <property type="entry name" value="ABC-TRANSPORTER-REGULATING TRANSCRIPTION FACTOR"/>
    <property type="match status" value="1"/>
</dbReference>
<gene>
    <name evidence="2" type="ORF">Tci_924714</name>
</gene>
<evidence type="ECO:0000313" key="2">
    <source>
        <dbReference type="EMBL" id="GFD52745.1"/>
    </source>
</evidence>
<dbReference type="PANTHER" id="PTHR46910">
    <property type="entry name" value="TRANSCRIPTION FACTOR PDR1"/>
    <property type="match status" value="1"/>
</dbReference>
<dbReference type="InterPro" id="IPR050987">
    <property type="entry name" value="AtrR-like"/>
</dbReference>
<evidence type="ECO:0000256" key="1">
    <source>
        <dbReference type="ARBA" id="ARBA00023242"/>
    </source>
</evidence>
<dbReference type="EMBL" id="BKCJ011785855">
    <property type="protein sequence ID" value="GFD52745.1"/>
    <property type="molecule type" value="Genomic_DNA"/>
</dbReference>
<reference evidence="2" key="1">
    <citation type="journal article" date="2019" name="Sci. Rep.">
        <title>Draft genome of Tanacetum cinerariifolium, the natural source of mosquito coil.</title>
        <authorList>
            <person name="Yamashiro T."/>
            <person name="Shiraishi A."/>
            <person name="Satake H."/>
            <person name="Nakayama K."/>
        </authorList>
    </citation>
    <scope>NUCLEOTIDE SEQUENCE</scope>
</reference>
<keyword evidence="1" id="KW-0539">Nucleus</keyword>
<accession>A0A699WYW0</accession>
<sequence>MHLVDKHYSKDPYEGSGWWASLNVALAFAHRLRVMSNLVPAEEDEKAWQYLKNAMSVMVELTMRNTDLLSVQALLGIGLFLLGTPNPQPTYFFVATAMRLA</sequence>
<proteinExistence type="predicted"/>